<accession>A0A7I8WDT4</accession>
<reference evidence="2 3" key="1">
    <citation type="submission" date="2020-08" db="EMBL/GenBank/DDBJ databases">
        <authorList>
            <person name="Hejnol A."/>
        </authorList>
    </citation>
    <scope>NUCLEOTIDE SEQUENCE [LARGE SCALE GENOMIC DNA]</scope>
</reference>
<gene>
    <name evidence="2" type="ORF">DGYR_LOCUS13597</name>
</gene>
<keyword evidence="1" id="KW-0732">Signal</keyword>
<comment type="caution">
    <text evidence="2">The sequence shown here is derived from an EMBL/GenBank/DDBJ whole genome shotgun (WGS) entry which is preliminary data.</text>
</comment>
<dbReference type="EMBL" id="CAJFCJ010000044">
    <property type="protein sequence ID" value="CAD5126349.1"/>
    <property type="molecule type" value="Genomic_DNA"/>
</dbReference>
<evidence type="ECO:0000313" key="3">
    <source>
        <dbReference type="Proteomes" id="UP000549394"/>
    </source>
</evidence>
<dbReference type="Proteomes" id="UP000549394">
    <property type="component" value="Unassembled WGS sequence"/>
</dbReference>
<evidence type="ECO:0000313" key="2">
    <source>
        <dbReference type="EMBL" id="CAD5126349.1"/>
    </source>
</evidence>
<evidence type="ECO:0000256" key="1">
    <source>
        <dbReference type="SAM" id="SignalP"/>
    </source>
</evidence>
<proteinExistence type="predicted"/>
<name>A0A7I8WDT4_9ANNE</name>
<dbReference type="SUPFAM" id="SSF49785">
    <property type="entry name" value="Galactose-binding domain-like"/>
    <property type="match status" value="1"/>
</dbReference>
<protein>
    <submittedName>
        <fullName evidence="2">Uncharacterized protein</fullName>
    </submittedName>
</protein>
<feature type="chain" id="PRO_5029820982" evidence="1">
    <location>
        <begin position="24"/>
        <end position="449"/>
    </location>
</feature>
<dbReference type="InterPro" id="IPR008979">
    <property type="entry name" value="Galactose-bd-like_sf"/>
</dbReference>
<dbReference type="AlphaFoldDB" id="A0A7I8WDT4"/>
<keyword evidence="3" id="KW-1185">Reference proteome</keyword>
<organism evidence="2 3">
    <name type="scientific">Dimorphilus gyrociliatus</name>
    <dbReference type="NCBI Taxonomy" id="2664684"/>
    <lineage>
        <taxon>Eukaryota</taxon>
        <taxon>Metazoa</taxon>
        <taxon>Spiralia</taxon>
        <taxon>Lophotrochozoa</taxon>
        <taxon>Annelida</taxon>
        <taxon>Polychaeta</taxon>
        <taxon>Polychaeta incertae sedis</taxon>
        <taxon>Dinophilidae</taxon>
        <taxon>Dimorphilus</taxon>
    </lineage>
</organism>
<feature type="signal peptide" evidence="1">
    <location>
        <begin position="1"/>
        <end position="23"/>
    </location>
</feature>
<sequence length="449" mass="51597">MEKTNVMLILSLYVFIDFHFSQSENFMIVNLAQPFFGIECQASSEISEDRSCKKLFDGSTQNDNFWLPNNADTEKSWINFSWVVKSRVISINSYTTQTSYNSAKMIFPDGQEETTQLFTLPFVWRRFILTNQIVTKSLKIEFSNRAGISGEGELTIYGKVYYFVDWDRHPNVMEDGCEILYYHTNLLEATDVAHFQRGTSCSSSSTYSNERHCQFALNHLVQLPGGEVNGREWISNGNSVVNCWLRIDFQHLYRISFLKITQRQTPALLVKNIDLEFLDGTFSHDLLNNILEQTFQLDKIYYSNYLKLYPKTLHSYSGHIGFSGIEAHSLIPGVNGLKSLSKNSCHSTSKTIAFDKNPNTCTPINSADIKFLAKFNSLAKINITIKESSEEMCKNLNLIHQIVDDKYEECKLESFLSSCEFTCLKCLYDSICKFILYQHTSEICEILLE</sequence>